<accession>A0ABD2XPV5</accession>
<dbReference type="InterPro" id="IPR001878">
    <property type="entry name" value="Znf_CCHC"/>
</dbReference>
<comment type="caution">
    <text evidence="3">The sequence shown here is derived from an EMBL/GenBank/DDBJ whole genome shotgun (WGS) entry which is preliminary data.</text>
</comment>
<feature type="region of interest" description="Disordered" evidence="1">
    <location>
        <begin position="82"/>
        <end position="120"/>
    </location>
</feature>
<feature type="region of interest" description="Disordered" evidence="1">
    <location>
        <begin position="191"/>
        <end position="258"/>
    </location>
</feature>
<feature type="domain" description="CCHC-type" evidence="2">
    <location>
        <begin position="149"/>
        <end position="165"/>
    </location>
</feature>
<evidence type="ECO:0000259" key="2">
    <source>
        <dbReference type="SMART" id="SM00343"/>
    </source>
</evidence>
<reference evidence="3 4" key="1">
    <citation type="journal article" date="2024" name="bioRxiv">
        <title>A reference genome for Trichogramma kaykai: A tiny desert-dwelling parasitoid wasp with competing sex-ratio distorters.</title>
        <authorList>
            <person name="Culotta J."/>
            <person name="Lindsey A.R."/>
        </authorList>
    </citation>
    <scope>NUCLEOTIDE SEQUENCE [LARGE SCALE GENOMIC DNA]</scope>
    <source>
        <strain evidence="3 4">KSX58</strain>
    </source>
</reference>
<evidence type="ECO:0000313" key="4">
    <source>
        <dbReference type="Proteomes" id="UP001627154"/>
    </source>
</evidence>
<proteinExistence type="predicted"/>
<dbReference type="Gene3D" id="4.10.60.10">
    <property type="entry name" value="Zinc finger, CCHC-type"/>
    <property type="match status" value="1"/>
</dbReference>
<keyword evidence="4" id="KW-1185">Reference proteome</keyword>
<feature type="domain" description="CCHC-type" evidence="2">
    <location>
        <begin position="170"/>
        <end position="186"/>
    </location>
</feature>
<evidence type="ECO:0000313" key="3">
    <source>
        <dbReference type="EMBL" id="KAL3407430.1"/>
    </source>
</evidence>
<feature type="compositionally biased region" description="Basic and acidic residues" evidence="1">
    <location>
        <begin position="228"/>
        <end position="239"/>
    </location>
</feature>
<feature type="compositionally biased region" description="Polar residues" evidence="1">
    <location>
        <begin position="102"/>
        <end position="114"/>
    </location>
</feature>
<dbReference type="SUPFAM" id="SSF57756">
    <property type="entry name" value="Retrovirus zinc finger-like domains"/>
    <property type="match status" value="1"/>
</dbReference>
<feature type="compositionally biased region" description="Basic and acidic residues" evidence="1">
    <location>
        <begin position="20"/>
        <end position="35"/>
    </location>
</feature>
<feature type="region of interest" description="Disordered" evidence="1">
    <location>
        <begin position="1"/>
        <end position="69"/>
    </location>
</feature>
<evidence type="ECO:0000256" key="1">
    <source>
        <dbReference type="SAM" id="MobiDB-lite"/>
    </source>
</evidence>
<dbReference type="InterPro" id="IPR036875">
    <property type="entry name" value="Znf_CCHC_sf"/>
</dbReference>
<organism evidence="3 4">
    <name type="scientific">Trichogramma kaykai</name>
    <dbReference type="NCBI Taxonomy" id="54128"/>
    <lineage>
        <taxon>Eukaryota</taxon>
        <taxon>Metazoa</taxon>
        <taxon>Ecdysozoa</taxon>
        <taxon>Arthropoda</taxon>
        <taxon>Hexapoda</taxon>
        <taxon>Insecta</taxon>
        <taxon>Pterygota</taxon>
        <taxon>Neoptera</taxon>
        <taxon>Endopterygota</taxon>
        <taxon>Hymenoptera</taxon>
        <taxon>Apocrita</taxon>
        <taxon>Proctotrupomorpha</taxon>
        <taxon>Chalcidoidea</taxon>
        <taxon>Trichogrammatidae</taxon>
        <taxon>Trichogramma</taxon>
    </lineage>
</organism>
<name>A0ABD2XPV5_9HYME</name>
<sequence>MPLANEDTDHSNWASADPSEEARAMDWEEEPRSAEDSTLTLRPLQGESSHAVEEKRMVGSRRTNPRRNLELSDYVSSHLPSRSPFPELFGPSQLVRREASNSRRSNGYQDTQPSRIRHTDGSVVRLRGVKFGGLKQIRTDYLVDPADFACFNCWIEGHNAIACPRPRVQYCYNCGRRGVSVTNCPRCSEAHHARQRQRVAPAGYSPRRPYRHEGIASRQYDTYSRTITMEERHESRENPSPHPSRKSLRSLAKQRVLP</sequence>
<dbReference type="Proteomes" id="UP001627154">
    <property type="component" value="Unassembled WGS sequence"/>
</dbReference>
<dbReference type="EMBL" id="JBJJXI010000007">
    <property type="protein sequence ID" value="KAL3407430.1"/>
    <property type="molecule type" value="Genomic_DNA"/>
</dbReference>
<protein>
    <recommendedName>
        <fullName evidence="2">CCHC-type domain-containing protein</fullName>
    </recommendedName>
</protein>
<dbReference type="SMART" id="SM00343">
    <property type="entry name" value="ZnF_C2HC"/>
    <property type="match status" value="2"/>
</dbReference>
<dbReference type="AlphaFoldDB" id="A0ABD2XPV5"/>
<gene>
    <name evidence="3" type="ORF">TKK_000422</name>
</gene>